<feature type="domain" description="UBA" evidence="2">
    <location>
        <begin position="159"/>
        <end position="204"/>
    </location>
</feature>
<accession>S8DFU2</accession>
<evidence type="ECO:0000256" key="1">
    <source>
        <dbReference type="SAM" id="MobiDB-lite"/>
    </source>
</evidence>
<dbReference type="PANTHER" id="PTHR10677:SF3">
    <property type="entry name" value="FI07626P-RELATED"/>
    <property type="match status" value="1"/>
</dbReference>
<dbReference type="InterPro" id="IPR015496">
    <property type="entry name" value="Ubiquilin"/>
</dbReference>
<dbReference type="Pfam" id="PF23195">
    <property type="entry name" value="UBQLN1"/>
    <property type="match status" value="1"/>
</dbReference>
<dbReference type="EMBL" id="AUSU01006666">
    <property type="protein sequence ID" value="EPS61678.1"/>
    <property type="molecule type" value="Genomic_DNA"/>
</dbReference>
<feature type="region of interest" description="Disordered" evidence="1">
    <location>
        <begin position="111"/>
        <end position="132"/>
    </location>
</feature>
<dbReference type="InterPro" id="IPR015940">
    <property type="entry name" value="UBA"/>
</dbReference>
<dbReference type="Proteomes" id="UP000015453">
    <property type="component" value="Unassembled WGS sequence"/>
</dbReference>
<dbReference type="CDD" id="cd14399">
    <property type="entry name" value="UBA_PLICs"/>
    <property type="match status" value="1"/>
</dbReference>
<dbReference type="SMART" id="SM00727">
    <property type="entry name" value="STI1"/>
    <property type="match status" value="2"/>
</dbReference>
<feature type="region of interest" description="Disordered" evidence="1">
    <location>
        <begin position="1"/>
        <end position="38"/>
    </location>
</feature>
<evidence type="ECO:0000259" key="2">
    <source>
        <dbReference type="PROSITE" id="PS50030"/>
    </source>
</evidence>
<dbReference type="Pfam" id="PF00627">
    <property type="entry name" value="UBA"/>
    <property type="match status" value="1"/>
</dbReference>
<dbReference type="PROSITE" id="PS50030">
    <property type="entry name" value="UBA"/>
    <property type="match status" value="1"/>
</dbReference>
<comment type="caution">
    <text evidence="3">The sequence shown here is derived from an EMBL/GenBank/DDBJ whole genome shotgun (WGS) entry which is preliminary data.</text>
</comment>
<dbReference type="GO" id="GO:0031593">
    <property type="term" value="F:polyubiquitin modification-dependent protein binding"/>
    <property type="evidence" value="ECO:0007669"/>
    <property type="project" value="TreeGrafter"/>
</dbReference>
<keyword evidence="4" id="KW-1185">Reference proteome</keyword>
<sequence>AGDSQANSTGHSRVPPVSGLGGGGLGVTRLEPDNSSSLSQLLQNPAVTQMMQSFLSNPQYINQVLALNPQLQSMLDVNPQLREMMQNPEFLREMTSPATMQQMLALQQQLSQLGRRQSPLDEAQGDRGSQNNNAGLELLMNMFGGLGAGTLIPNAPPNASPEEIYATQLSQLQEMGFFDVQENIRALRATAGNVHAAVERLLGN</sequence>
<dbReference type="GO" id="GO:0006511">
    <property type="term" value="P:ubiquitin-dependent protein catabolic process"/>
    <property type="evidence" value="ECO:0007669"/>
    <property type="project" value="TreeGrafter"/>
</dbReference>
<dbReference type="SUPFAM" id="SSF46934">
    <property type="entry name" value="UBA-like"/>
    <property type="match status" value="1"/>
</dbReference>
<feature type="non-terminal residue" evidence="3">
    <location>
        <position position="204"/>
    </location>
</feature>
<dbReference type="AlphaFoldDB" id="S8DFU2"/>
<evidence type="ECO:0000313" key="4">
    <source>
        <dbReference type="Proteomes" id="UP000015453"/>
    </source>
</evidence>
<name>S8DFU2_9LAMI</name>
<dbReference type="OrthoDB" id="267397at2759"/>
<evidence type="ECO:0000313" key="3">
    <source>
        <dbReference type="EMBL" id="EPS61678.1"/>
    </source>
</evidence>
<feature type="non-terminal residue" evidence="3">
    <location>
        <position position="1"/>
    </location>
</feature>
<dbReference type="InterPro" id="IPR006636">
    <property type="entry name" value="STI1_HS-bd"/>
</dbReference>
<proteinExistence type="predicted"/>
<dbReference type="GO" id="GO:0005829">
    <property type="term" value="C:cytosol"/>
    <property type="evidence" value="ECO:0007669"/>
    <property type="project" value="TreeGrafter"/>
</dbReference>
<reference evidence="3 4" key="1">
    <citation type="journal article" date="2013" name="BMC Genomics">
        <title>The miniature genome of a carnivorous plant Genlisea aurea contains a low number of genes and short non-coding sequences.</title>
        <authorList>
            <person name="Leushkin E.V."/>
            <person name="Sutormin R.A."/>
            <person name="Nabieva E.R."/>
            <person name="Penin A.A."/>
            <person name="Kondrashov A.S."/>
            <person name="Logacheva M.D."/>
        </authorList>
    </citation>
    <scope>NUCLEOTIDE SEQUENCE [LARGE SCALE GENOMIC DNA]</scope>
</reference>
<gene>
    <name evidence="3" type="ORF">M569_13116</name>
</gene>
<dbReference type="Gene3D" id="1.10.8.10">
    <property type="entry name" value="DNA helicase RuvA subunit, C-terminal domain"/>
    <property type="match status" value="1"/>
</dbReference>
<dbReference type="PANTHER" id="PTHR10677">
    <property type="entry name" value="UBIQUILIN"/>
    <property type="match status" value="1"/>
</dbReference>
<organism evidence="3 4">
    <name type="scientific">Genlisea aurea</name>
    <dbReference type="NCBI Taxonomy" id="192259"/>
    <lineage>
        <taxon>Eukaryota</taxon>
        <taxon>Viridiplantae</taxon>
        <taxon>Streptophyta</taxon>
        <taxon>Embryophyta</taxon>
        <taxon>Tracheophyta</taxon>
        <taxon>Spermatophyta</taxon>
        <taxon>Magnoliopsida</taxon>
        <taxon>eudicotyledons</taxon>
        <taxon>Gunneridae</taxon>
        <taxon>Pentapetalae</taxon>
        <taxon>asterids</taxon>
        <taxon>lamiids</taxon>
        <taxon>Lamiales</taxon>
        <taxon>Lentibulariaceae</taxon>
        <taxon>Genlisea</taxon>
    </lineage>
</organism>
<dbReference type="FunFam" id="1.10.8.10:FF:000079">
    <property type="entry name" value="Ubiquitin family protein"/>
    <property type="match status" value="1"/>
</dbReference>
<dbReference type="InterPro" id="IPR009060">
    <property type="entry name" value="UBA-like_sf"/>
</dbReference>
<dbReference type="SMART" id="SM00165">
    <property type="entry name" value="UBA"/>
    <property type="match status" value="1"/>
</dbReference>
<feature type="compositionally biased region" description="Polar residues" evidence="1">
    <location>
        <begin position="1"/>
        <end position="11"/>
    </location>
</feature>
<protein>
    <recommendedName>
        <fullName evidence="2">UBA domain-containing protein</fullName>
    </recommendedName>
</protein>